<dbReference type="PANTHER" id="PTHR30055">
    <property type="entry name" value="HTH-TYPE TRANSCRIPTIONAL REGULATOR RUTR"/>
    <property type="match status" value="1"/>
</dbReference>
<feature type="domain" description="HTH tetR-type" evidence="6">
    <location>
        <begin position="22"/>
        <end position="82"/>
    </location>
</feature>
<feature type="DNA-binding region" description="H-T-H motif" evidence="4">
    <location>
        <begin position="45"/>
        <end position="64"/>
    </location>
</feature>
<dbReference type="InterPro" id="IPR001647">
    <property type="entry name" value="HTH_TetR"/>
</dbReference>
<dbReference type="Gene3D" id="1.10.357.10">
    <property type="entry name" value="Tetracycline Repressor, domain 2"/>
    <property type="match status" value="1"/>
</dbReference>
<feature type="region of interest" description="Disordered" evidence="5">
    <location>
        <begin position="1"/>
        <end position="24"/>
    </location>
</feature>
<evidence type="ECO:0000313" key="7">
    <source>
        <dbReference type="EMBL" id="MFD0803867.1"/>
    </source>
</evidence>
<dbReference type="PANTHER" id="PTHR30055:SF234">
    <property type="entry name" value="HTH-TYPE TRANSCRIPTIONAL REGULATOR BETI"/>
    <property type="match status" value="1"/>
</dbReference>
<dbReference type="InterPro" id="IPR009057">
    <property type="entry name" value="Homeodomain-like_sf"/>
</dbReference>
<organism evidence="7 8">
    <name type="scientific">Streptomonospora algeriensis</name>
    <dbReference type="NCBI Taxonomy" id="995084"/>
    <lineage>
        <taxon>Bacteria</taxon>
        <taxon>Bacillati</taxon>
        <taxon>Actinomycetota</taxon>
        <taxon>Actinomycetes</taxon>
        <taxon>Streptosporangiales</taxon>
        <taxon>Nocardiopsidaceae</taxon>
        <taxon>Streptomonospora</taxon>
    </lineage>
</organism>
<dbReference type="EMBL" id="JBHTHR010001175">
    <property type="protein sequence ID" value="MFD0803867.1"/>
    <property type="molecule type" value="Genomic_DNA"/>
</dbReference>
<feature type="compositionally biased region" description="Low complexity" evidence="5">
    <location>
        <begin position="1"/>
        <end position="22"/>
    </location>
</feature>
<evidence type="ECO:0000313" key="8">
    <source>
        <dbReference type="Proteomes" id="UP001596956"/>
    </source>
</evidence>
<dbReference type="PRINTS" id="PR00455">
    <property type="entry name" value="HTHTETR"/>
</dbReference>
<accession>A0ABW3BKF1</accession>
<comment type="caution">
    <text evidence="7">The sequence shown here is derived from an EMBL/GenBank/DDBJ whole genome shotgun (WGS) entry which is preliminary data.</text>
</comment>
<dbReference type="SUPFAM" id="SSF48498">
    <property type="entry name" value="Tetracyclin repressor-like, C-terminal domain"/>
    <property type="match status" value="1"/>
</dbReference>
<evidence type="ECO:0000256" key="1">
    <source>
        <dbReference type="ARBA" id="ARBA00023015"/>
    </source>
</evidence>
<keyword evidence="1" id="KW-0805">Transcription regulation</keyword>
<evidence type="ECO:0000256" key="5">
    <source>
        <dbReference type="SAM" id="MobiDB-lite"/>
    </source>
</evidence>
<gene>
    <name evidence="7" type="ORF">ACFQZU_21455</name>
</gene>
<dbReference type="Pfam" id="PF00440">
    <property type="entry name" value="TetR_N"/>
    <property type="match status" value="1"/>
</dbReference>
<dbReference type="InterPro" id="IPR050109">
    <property type="entry name" value="HTH-type_TetR-like_transc_reg"/>
</dbReference>
<dbReference type="SUPFAM" id="SSF46689">
    <property type="entry name" value="Homeodomain-like"/>
    <property type="match status" value="1"/>
</dbReference>
<protein>
    <submittedName>
        <fullName evidence="7">TetR/AcrR family transcriptional regulator</fullName>
    </submittedName>
</protein>
<keyword evidence="3" id="KW-0804">Transcription</keyword>
<keyword evidence="2 4" id="KW-0238">DNA-binding</keyword>
<dbReference type="Proteomes" id="UP001596956">
    <property type="component" value="Unassembled WGS sequence"/>
</dbReference>
<evidence type="ECO:0000256" key="3">
    <source>
        <dbReference type="ARBA" id="ARBA00023163"/>
    </source>
</evidence>
<sequence length="178" mass="18961">MSAAHRSAPARAAAPEGASSAGDTRERLIEAASRLLARGGTEAVTMRQVGELAGVSRAAPYRHFDDKHDLLCAVAQRSMEAVRTEVVTALPTERTPPAEVPAALRRAFFSYLRDGIDRPEHYRLAFGEHLARVDGSGVQEAAEEMMQAGVDSLAAGQRAGVIRAGDPRAMAILAWSSL</sequence>
<feature type="non-terminal residue" evidence="7">
    <location>
        <position position="178"/>
    </location>
</feature>
<reference evidence="8" key="1">
    <citation type="journal article" date="2019" name="Int. J. Syst. Evol. Microbiol.">
        <title>The Global Catalogue of Microorganisms (GCM) 10K type strain sequencing project: providing services to taxonomists for standard genome sequencing and annotation.</title>
        <authorList>
            <consortium name="The Broad Institute Genomics Platform"/>
            <consortium name="The Broad Institute Genome Sequencing Center for Infectious Disease"/>
            <person name="Wu L."/>
            <person name="Ma J."/>
        </authorList>
    </citation>
    <scope>NUCLEOTIDE SEQUENCE [LARGE SCALE GENOMIC DNA]</scope>
    <source>
        <strain evidence="8">CCUG 63369</strain>
    </source>
</reference>
<evidence type="ECO:0000259" key="6">
    <source>
        <dbReference type="PROSITE" id="PS50977"/>
    </source>
</evidence>
<dbReference type="PROSITE" id="PS50977">
    <property type="entry name" value="HTH_TETR_2"/>
    <property type="match status" value="1"/>
</dbReference>
<evidence type="ECO:0000256" key="2">
    <source>
        <dbReference type="ARBA" id="ARBA00023125"/>
    </source>
</evidence>
<evidence type="ECO:0000256" key="4">
    <source>
        <dbReference type="PROSITE-ProRule" id="PRU00335"/>
    </source>
</evidence>
<keyword evidence="8" id="KW-1185">Reference proteome</keyword>
<name>A0ABW3BKF1_9ACTN</name>
<proteinExistence type="predicted"/>
<dbReference type="InterPro" id="IPR036271">
    <property type="entry name" value="Tet_transcr_reg_TetR-rel_C_sf"/>
</dbReference>